<dbReference type="InterPro" id="IPR036052">
    <property type="entry name" value="TrpB-like_PALP_sf"/>
</dbReference>
<dbReference type="Gene3D" id="3.40.50.1100">
    <property type="match status" value="2"/>
</dbReference>
<dbReference type="PANTHER" id="PTHR48078:SF6">
    <property type="entry name" value="L-THREONINE DEHYDRATASE CATABOLIC TDCB"/>
    <property type="match status" value="1"/>
</dbReference>
<dbReference type="KEGG" id="lak:106172377"/>
<comment type="cofactor">
    <cofactor evidence="1">
        <name>pyridoxal 5'-phosphate</name>
        <dbReference type="ChEBI" id="CHEBI:597326"/>
    </cofactor>
</comment>
<dbReference type="Pfam" id="PF00291">
    <property type="entry name" value="PALP"/>
    <property type="match status" value="1"/>
</dbReference>
<dbReference type="RefSeq" id="XP_013408503.1">
    <property type="nucleotide sequence ID" value="XM_013553049.1"/>
</dbReference>
<feature type="domain" description="Tryptophan synthase beta chain-like PALP" evidence="6">
    <location>
        <begin position="22"/>
        <end position="302"/>
    </location>
</feature>
<dbReference type="GeneID" id="106172377"/>
<dbReference type="GO" id="GO:0009097">
    <property type="term" value="P:isoleucine biosynthetic process"/>
    <property type="evidence" value="ECO:0007669"/>
    <property type="project" value="TreeGrafter"/>
</dbReference>
<evidence type="ECO:0000259" key="6">
    <source>
        <dbReference type="Pfam" id="PF00291"/>
    </source>
</evidence>
<protein>
    <recommendedName>
        <fullName evidence="4">L-serine deaminase</fullName>
    </recommendedName>
    <alternativeName>
        <fullName evidence="5">L-threonine dehydratase</fullName>
    </alternativeName>
</protein>
<dbReference type="OrthoDB" id="4418812at2759"/>
<sequence>MSLAVPLKDIQSAQTTLKGTALRTPLVPLNYSAAEGIKIYLKLENLQPIGSFKLRGAYNAINCIPHEKLSNGVYTASAGNFAQGLSWGAKQMKIPCNTIVPDHAPQTKLDAIERLGGKYCKVPFNTWWTVIQEHHYDGVAGTFIHPVCEKTVMAGNGTIGLEILEDLPEVDAVIMPFGGGGLSCGIASAFHALKPSARMYACEVETAAPLAESFKIQKPTSCDYKASFVDGMGGKSVLDEMWPMVKELLIDSLVVSLQEVADAVKLLVERNRVVAEGAGAAPVSAALAGKAGTGNIVCVISGGNIDTDKLIPILQGKVPVK</sequence>
<evidence type="ECO:0000256" key="4">
    <source>
        <dbReference type="ARBA" id="ARBA00041766"/>
    </source>
</evidence>
<evidence type="ECO:0000313" key="7">
    <source>
        <dbReference type="Proteomes" id="UP000085678"/>
    </source>
</evidence>
<dbReference type="Proteomes" id="UP000085678">
    <property type="component" value="Unplaced"/>
</dbReference>
<dbReference type="GO" id="GO:0006565">
    <property type="term" value="P:L-serine catabolic process"/>
    <property type="evidence" value="ECO:0007669"/>
    <property type="project" value="TreeGrafter"/>
</dbReference>
<organism evidence="7 8">
    <name type="scientific">Lingula anatina</name>
    <name type="common">Brachiopod</name>
    <name type="synonym">Lingula unguis</name>
    <dbReference type="NCBI Taxonomy" id="7574"/>
    <lineage>
        <taxon>Eukaryota</taxon>
        <taxon>Metazoa</taxon>
        <taxon>Spiralia</taxon>
        <taxon>Lophotrochozoa</taxon>
        <taxon>Brachiopoda</taxon>
        <taxon>Linguliformea</taxon>
        <taxon>Lingulata</taxon>
        <taxon>Lingulida</taxon>
        <taxon>Linguloidea</taxon>
        <taxon>Lingulidae</taxon>
        <taxon>Lingula</taxon>
    </lineage>
</organism>
<dbReference type="InParanoid" id="A0A1S3JDU4"/>
<dbReference type="STRING" id="7574.A0A1S3JDU4"/>
<dbReference type="GO" id="GO:0003941">
    <property type="term" value="F:L-serine ammonia-lyase activity"/>
    <property type="evidence" value="ECO:0007669"/>
    <property type="project" value="TreeGrafter"/>
</dbReference>
<dbReference type="InterPro" id="IPR050147">
    <property type="entry name" value="Ser/Thr_Dehydratase"/>
</dbReference>
<gene>
    <name evidence="8" type="primary">LOC106172377</name>
</gene>
<dbReference type="GO" id="GO:0006567">
    <property type="term" value="P:L-threonine catabolic process"/>
    <property type="evidence" value="ECO:0007669"/>
    <property type="project" value="TreeGrafter"/>
</dbReference>
<dbReference type="SUPFAM" id="SSF53686">
    <property type="entry name" value="Tryptophan synthase beta subunit-like PLP-dependent enzymes"/>
    <property type="match status" value="1"/>
</dbReference>
<proteinExistence type="predicted"/>
<keyword evidence="3" id="KW-0456">Lyase</keyword>
<name>A0A1S3JDU4_LINAN</name>
<evidence type="ECO:0000256" key="1">
    <source>
        <dbReference type="ARBA" id="ARBA00001933"/>
    </source>
</evidence>
<dbReference type="OMA" id="HENMQAT"/>
<accession>A0A1S3JDU4</accession>
<evidence type="ECO:0000256" key="2">
    <source>
        <dbReference type="ARBA" id="ARBA00022898"/>
    </source>
</evidence>
<evidence type="ECO:0000313" key="8">
    <source>
        <dbReference type="RefSeq" id="XP_013408503.1"/>
    </source>
</evidence>
<dbReference type="InterPro" id="IPR001926">
    <property type="entry name" value="TrpB-like_PALP"/>
</dbReference>
<dbReference type="CDD" id="cd01562">
    <property type="entry name" value="Thr-dehyd"/>
    <property type="match status" value="1"/>
</dbReference>
<dbReference type="PANTHER" id="PTHR48078">
    <property type="entry name" value="THREONINE DEHYDRATASE, MITOCHONDRIAL-RELATED"/>
    <property type="match status" value="1"/>
</dbReference>
<keyword evidence="2" id="KW-0663">Pyridoxal phosphate</keyword>
<evidence type="ECO:0000256" key="5">
    <source>
        <dbReference type="ARBA" id="ARBA00042605"/>
    </source>
</evidence>
<dbReference type="AlphaFoldDB" id="A0A1S3JDU4"/>
<dbReference type="GO" id="GO:0004794">
    <property type="term" value="F:threonine deaminase activity"/>
    <property type="evidence" value="ECO:0007669"/>
    <property type="project" value="TreeGrafter"/>
</dbReference>
<reference evidence="8" key="1">
    <citation type="submission" date="2025-08" db="UniProtKB">
        <authorList>
            <consortium name="RefSeq"/>
        </authorList>
    </citation>
    <scope>IDENTIFICATION</scope>
    <source>
        <tissue evidence="8">Gonads</tissue>
    </source>
</reference>
<evidence type="ECO:0000256" key="3">
    <source>
        <dbReference type="ARBA" id="ARBA00023239"/>
    </source>
</evidence>
<keyword evidence="7" id="KW-1185">Reference proteome</keyword>